<dbReference type="KEGG" id="kyr:CVV65_08450"/>
<reference evidence="2" key="1">
    <citation type="submission" date="2017-11" db="EMBL/GenBank/DDBJ databases">
        <title>Complete Genome Sequence of Kyrpidia sp. Strain EA-1, a thermophilic, hydrogen-oxidizing Bacterium, isolated from the Azores.</title>
        <authorList>
            <person name="Reiner J.E."/>
            <person name="Lapp C.J."/>
            <person name="Bunk B."/>
            <person name="Gescher J."/>
        </authorList>
    </citation>
    <scope>NUCLEOTIDE SEQUENCE [LARGE SCALE GENOMIC DNA]</scope>
    <source>
        <strain evidence="2">EA-1</strain>
    </source>
</reference>
<dbReference type="Pfam" id="PF14035">
    <property type="entry name" value="YlzJ"/>
    <property type="match status" value="1"/>
</dbReference>
<accession>A0A2K8N6F9</accession>
<dbReference type="InterPro" id="IPR025619">
    <property type="entry name" value="YlzJ"/>
</dbReference>
<evidence type="ECO:0000313" key="1">
    <source>
        <dbReference type="EMBL" id="ATY84949.1"/>
    </source>
</evidence>
<dbReference type="EMBL" id="CP024955">
    <property type="protein sequence ID" value="ATY84949.1"/>
    <property type="molecule type" value="Genomic_DNA"/>
</dbReference>
<evidence type="ECO:0000313" key="2">
    <source>
        <dbReference type="Proteomes" id="UP000231932"/>
    </source>
</evidence>
<sequence length="74" mass="8172">MILYTAVPLSLVFAGEARPAAPKMEIRVGFACLEVESIGADRVRIVRLISPNPADYLRPEYQPGRELCLYPGIP</sequence>
<organism evidence="1 2">
    <name type="scientific">Kyrpidia spormannii</name>
    <dbReference type="NCBI Taxonomy" id="2055160"/>
    <lineage>
        <taxon>Bacteria</taxon>
        <taxon>Bacillati</taxon>
        <taxon>Bacillota</taxon>
        <taxon>Bacilli</taxon>
        <taxon>Bacillales</taxon>
        <taxon>Alicyclobacillaceae</taxon>
        <taxon>Kyrpidia</taxon>
    </lineage>
</organism>
<name>A0A2K8N6F9_9BACL</name>
<keyword evidence="2" id="KW-1185">Reference proteome</keyword>
<proteinExistence type="predicted"/>
<evidence type="ECO:0008006" key="3">
    <source>
        <dbReference type="Google" id="ProtNLM"/>
    </source>
</evidence>
<gene>
    <name evidence="1" type="ORF">CVV65_08450</name>
</gene>
<dbReference type="OrthoDB" id="1683573at2"/>
<dbReference type="AlphaFoldDB" id="A0A2K8N6F9"/>
<dbReference type="RefSeq" id="WP_100667748.1">
    <property type="nucleotide sequence ID" value="NZ_CP024955.1"/>
</dbReference>
<protein>
    <recommendedName>
        <fullName evidence="3">YlzJ-like protein</fullName>
    </recommendedName>
</protein>
<dbReference type="Proteomes" id="UP000231932">
    <property type="component" value="Chromosome"/>
</dbReference>